<dbReference type="Pfam" id="PF04116">
    <property type="entry name" value="FA_hydroxylase"/>
    <property type="match status" value="1"/>
</dbReference>
<accession>G3IQP5</accession>
<dbReference type="PANTHER" id="PTHR21624">
    <property type="entry name" value="STEROL DESATURASE-RELATED PROTEIN"/>
    <property type="match status" value="1"/>
</dbReference>
<keyword evidence="9" id="KW-1185">Reference proteome</keyword>
<comment type="subcellular location">
    <subcellularLocation>
        <location evidence="1">Endomembrane system</location>
        <topology evidence="1">Multi-pass membrane protein</topology>
    </subcellularLocation>
</comment>
<evidence type="ECO:0000256" key="5">
    <source>
        <dbReference type="ARBA" id="ARBA00023136"/>
    </source>
</evidence>
<dbReference type="PANTHER" id="PTHR21624:SF3">
    <property type="entry name" value="FATTY ACID HYDROXYLASE DOMAIN-CONTAINING PROTEIN"/>
    <property type="match status" value="1"/>
</dbReference>
<dbReference type="EMBL" id="JH109152">
    <property type="protein sequence ID" value="EGW23245.1"/>
    <property type="molecule type" value="Genomic_DNA"/>
</dbReference>
<name>G3IQP5_METTV</name>
<evidence type="ECO:0000313" key="9">
    <source>
        <dbReference type="Proteomes" id="UP000004664"/>
    </source>
</evidence>
<dbReference type="InterPro" id="IPR006694">
    <property type="entry name" value="Fatty_acid_hydroxylase"/>
</dbReference>
<feature type="domain" description="Fatty acid hydroxylase" evidence="7">
    <location>
        <begin position="104"/>
        <end position="238"/>
    </location>
</feature>
<keyword evidence="5 6" id="KW-0472">Membrane</keyword>
<dbReference type="GO" id="GO:0016020">
    <property type="term" value="C:membrane"/>
    <property type="evidence" value="ECO:0007669"/>
    <property type="project" value="GOC"/>
</dbReference>
<organism evidence="8 9">
    <name type="scientific">Methylobacter tundripaludum (strain ATCC BAA-1195 / DSM 17260 / SV96)</name>
    <dbReference type="NCBI Taxonomy" id="697282"/>
    <lineage>
        <taxon>Bacteria</taxon>
        <taxon>Pseudomonadati</taxon>
        <taxon>Pseudomonadota</taxon>
        <taxon>Gammaproteobacteria</taxon>
        <taxon>Methylococcales</taxon>
        <taxon>Methylococcaceae</taxon>
        <taxon>Methylobacter</taxon>
    </lineage>
</organism>
<proteinExistence type="predicted"/>
<dbReference type="Proteomes" id="UP000004664">
    <property type="component" value="Unassembled WGS sequence"/>
</dbReference>
<dbReference type="STRING" id="697282.Mettu_2093"/>
<dbReference type="AlphaFoldDB" id="G3IQP5"/>
<dbReference type="GO" id="GO:0012505">
    <property type="term" value="C:endomembrane system"/>
    <property type="evidence" value="ECO:0007669"/>
    <property type="project" value="UniProtKB-SubCell"/>
</dbReference>
<evidence type="ECO:0000256" key="4">
    <source>
        <dbReference type="ARBA" id="ARBA00023002"/>
    </source>
</evidence>
<keyword evidence="4" id="KW-0560">Oxidoreductase</keyword>
<evidence type="ECO:0000256" key="3">
    <source>
        <dbReference type="ARBA" id="ARBA00022989"/>
    </source>
</evidence>
<feature type="transmembrane region" description="Helical" evidence="6">
    <location>
        <begin position="65"/>
        <end position="84"/>
    </location>
</feature>
<evidence type="ECO:0000256" key="1">
    <source>
        <dbReference type="ARBA" id="ARBA00004127"/>
    </source>
</evidence>
<sequence>MSSEITSLITFIESNFTGFSSMPGDSAAFILLIAFVVLAALEFSFPKRRLPVKQLRQSYQTNAGLFIFNSLIISASVTPLLMVADRYSGRGLLSYVEGSAWKALLSFLLLDLLLYCWHRISHSFDSLWMFHKVHHNDPYLNVSTAFRLHIVELLIITVLKSSYIVLLGVDKTMVLTNETLLTLFVMFHHSNISFRGEKRLGQAIIAPYLHRAHHSTERSEHDSNYGAVFSIWDRLFGTFTEREPLEIGIKNSSPQTVLGLVKFGFTPANPAPVPAYEPDLNVNAMIAEASSQSRKTCFYTWKISFATGWKRGVNRLVYGDRPGRRSQLYKSYMLAVSSISFIRNGKYHEIIERFCCSAYYPLYRRC</sequence>
<dbReference type="GO" id="GO:0006643">
    <property type="term" value="P:membrane lipid metabolic process"/>
    <property type="evidence" value="ECO:0007669"/>
    <property type="project" value="TreeGrafter"/>
</dbReference>
<dbReference type="GO" id="GO:0050479">
    <property type="term" value="F:glyceryl-ether monooxygenase activity"/>
    <property type="evidence" value="ECO:0007669"/>
    <property type="project" value="TreeGrafter"/>
</dbReference>
<protein>
    <submittedName>
        <fullName evidence="8">Fatty acid hydroxylase</fullName>
    </submittedName>
</protein>
<dbReference type="eggNOG" id="COG3000">
    <property type="taxonomic scope" value="Bacteria"/>
</dbReference>
<dbReference type="RefSeq" id="WP_006891394.1">
    <property type="nucleotide sequence ID" value="NZ_JH109152.1"/>
</dbReference>
<dbReference type="HOGENOM" id="CLU_033631_0_0_6"/>
<keyword evidence="3 6" id="KW-1133">Transmembrane helix</keyword>
<evidence type="ECO:0000256" key="6">
    <source>
        <dbReference type="SAM" id="Phobius"/>
    </source>
</evidence>
<dbReference type="GO" id="GO:0005506">
    <property type="term" value="F:iron ion binding"/>
    <property type="evidence" value="ECO:0007669"/>
    <property type="project" value="InterPro"/>
</dbReference>
<dbReference type="InterPro" id="IPR051689">
    <property type="entry name" value="Sterol_desaturase/TMEM195"/>
</dbReference>
<reference evidence="8 9" key="1">
    <citation type="submission" date="2011-06" db="EMBL/GenBank/DDBJ databases">
        <title>Genomic sequence of Methylobacter tundripaludum SV96.</title>
        <authorList>
            <consortium name="US DOE Joint Genome Institute"/>
            <person name="Lucas S."/>
            <person name="Han J."/>
            <person name="Lapidus A."/>
            <person name="Cheng J.-F."/>
            <person name="Goodwin L."/>
            <person name="Pitluck S."/>
            <person name="Held B."/>
            <person name="Detter J.C."/>
            <person name="Han C."/>
            <person name="Tapia R."/>
            <person name="Land M."/>
            <person name="Hauser L."/>
            <person name="Kyrpides N."/>
            <person name="Ivanova N."/>
            <person name="Ovchinnikova G."/>
            <person name="Pagani I."/>
            <person name="Klotz M.G."/>
            <person name="Dispirito A.A."/>
            <person name="Murrell J.C."/>
            <person name="Dunfield P."/>
            <person name="Kalyuzhnaya M.G."/>
            <person name="Svenning M."/>
            <person name="Trotsenko Y.A."/>
            <person name="Stein L.Y."/>
            <person name="Woyke T."/>
        </authorList>
    </citation>
    <scope>NUCLEOTIDE SEQUENCE [LARGE SCALE GENOMIC DNA]</scope>
    <source>
        <strain evidence="9">ATCC BAA-1195 / DSM 17260 / SV96</strain>
    </source>
</reference>
<gene>
    <name evidence="8" type="ORF">Mettu_2093</name>
</gene>
<evidence type="ECO:0000256" key="2">
    <source>
        <dbReference type="ARBA" id="ARBA00022692"/>
    </source>
</evidence>
<feature type="transmembrane region" description="Helical" evidence="6">
    <location>
        <begin position="26"/>
        <end position="45"/>
    </location>
</feature>
<dbReference type="GO" id="GO:0008610">
    <property type="term" value="P:lipid biosynthetic process"/>
    <property type="evidence" value="ECO:0007669"/>
    <property type="project" value="InterPro"/>
</dbReference>
<evidence type="ECO:0000259" key="7">
    <source>
        <dbReference type="Pfam" id="PF04116"/>
    </source>
</evidence>
<evidence type="ECO:0000313" key="8">
    <source>
        <dbReference type="EMBL" id="EGW23245.1"/>
    </source>
</evidence>
<keyword evidence="2 6" id="KW-0812">Transmembrane</keyword>